<gene>
    <name evidence="1" type="ORF">H6G59_10720</name>
</gene>
<proteinExistence type="predicted"/>
<protein>
    <submittedName>
        <fullName evidence="1">Uncharacterized protein</fullName>
    </submittedName>
</protein>
<dbReference type="Proteomes" id="UP000640531">
    <property type="component" value="Unassembled WGS sequence"/>
</dbReference>
<dbReference type="RefSeq" id="WP_190714237.1">
    <property type="nucleotide sequence ID" value="NZ_JACJST010000008.1"/>
</dbReference>
<keyword evidence="2" id="KW-1185">Reference proteome</keyword>
<evidence type="ECO:0000313" key="1">
    <source>
        <dbReference type="EMBL" id="MBD2568368.1"/>
    </source>
</evidence>
<sequence>MAEPTITQVFGSGASQTATTVTITKADLPGLTASPSNTAESLLAAIILFAKSFLTQTAFDANTDQSIYIETGFASFTNRGTNNDSYRVDQLTINLAKIDSGSTLDPDDY</sequence>
<comment type="caution">
    <text evidence="1">The sequence shown here is derived from an EMBL/GenBank/DDBJ whole genome shotgun (WGS) entry which is preliminary data.</text>
</comment>
<name>A0ABR8FEF2_9NOST</name>
<organism evidence="1 2">
    <name type="scientific">Anabaena lutea FACHB-196</name>
    <dbReference type="NCBI Taxonomy" id="2692881"/>
    <lineage>
        <taxon>Bacteria</taxon>
        <taxon>Bacillati</taxon>
        <taxon>Cyanobacteriota</taxon>
        <taxon>Cyanophyceae</taxon>
        <taxon>Nostocales</taxon>
        <taxon>Nostocaceae</taxon>
        <taxon>Anabaena</taxon>
    </lineage>
</organism>
<dbReference type="EMBL" id="JACJST010000008">
    <property type="protein sequence ID" value="MBD2568368.1"/>
    <property type="molecule type" value="Genomic_DNA"/>
</dbReference>
<accession>A0ABR8FEF2</accession>
<evidence type="ECO:0000313" key="2">
    <source>
        <dbReference type="Proteomes" id="UP000640531"/>
    </source>
</evidence>
<reference evidence="1 2" key="1">
    <citation type="journal article" date="2020" name="ISME J.">
        <title>Comparative genomics reveals insights into cyanobacterial evolution and habitat adaptation.</title>
        <authorList>
            <person name="Chen M.Y."/>
            <person name="Teng W.K."/>
            <person name="Zhao L."/>
            <person name="Hu C.X."/>
            <person name="Zhou Y.K."/>
            <person name="Han B.P."/>
            <person name="Song L.R."/>
            <person name="Shu W.S."/>
        </authorList>
    </citation>
    <scope>NUCLEOTIDE SEQUENCE [LARGE SCALE GENOMIC DNA]</scope>
    <source>
        <strain evidence="1 2">FACHB-196</strain>
    </source>
</reference>